<dbReference type="PANTHER" id="PTHR15349:SF0">
    <property type="entry name" value="ENDOTHELIAL PROTEIN C RECEPTOR"/>
    <property type="match status" value="1"/>
</dbReference>
<dbReference type="Gene3D" id="3.30.500.10">
    <property type="entry name" value="MHC class I-like antigen recognition-like"/>
    <property type="match status" value="1"/>
</dbReference>
<dbReference type="InterPro" id="IPR015669">
    <property type="entry name" value="Endothetial_C_recpt"/>
</dbReference>
<dbReference type="GO" id="GO:0005615">
    <property type="term" value="C:extracellular space"/>
    <property type="evidence" value="ECO:0007669"/>
    <property type="project" value="TreeGrafter"/>
</dbReference>
<dbReference type="GO" id="GO:0038023">
    <property type="term" value="F:signaling receptor activity"/>
    <property type="evidence" value="ECO:0007669"/>
    <property type="project" value="InterPro"/>
</dbReference>
<dbReference type="GO" id="GO:0050819">
    <property type="term" value="P:negative regulation of coagulation"/>
    <property type="evidence" value="ECO:0007669"/>
    <property type="project" value="TreeGrafter"/>
</dbReference>
<dbReference type="SUPFAM" id="SSF54452">
    <property type="entry name" value="MHC antigen-recognition domain"/>
    <property type="match status" value="1"/>
</dbReference>
<keyword evidence="1" id="KW-0325">Glycoprotein</keyword>
<evidence type="ECO:0000256" key="2">
    <source>
        <dbReference type="SAM" id="Phobius"/>
    </source>
</evidence>
<comment type="caution">
    <text evidence="4">The sequence shown here is derived from an EMBL/GenBank/DDBJ whole genome shotgun (WGS) entry which is preliminary data.</text>
</comment>
<protein>
    <submittedName>
        <fullName evidence="4">EPCR protein</fullName>
    </submittedName>
</protein>
<feature type="non-terminal residue" evidence="4">
    <location>
        <position position="1"/>
    </location>
</feature>
<keyword evidence="5" id="KW-1185">Reference proteome</keyword>
<dbReference type="AlphaFoldDB" id="A0A7K9XD45"/>
<organism evidence="4 5">
    <name type="scientific">Psophia crepitans</name>
    <name type="common">common trumpeter</name>
    <dbReference type="NCBI Taxonomy" id="54359"/>
    <lineage>
        <taxon>Eukaryota</taxon>
        <taxon>Metazoa</taxon>
        <taxon>Chordata</taxon>
        <taxon>Craniata</taxon>
        <taxon>Vertebrata</taxon>
        <taxon>Euteleostomi</taxon>
        <taxon>Archelosauria</taxon>
        <taxon>Archosauria</taxon>
        <taxon>Dinosauria</taxon>
        <taxon>Saurischia</taxon>
        <taxon>Theropoda</taxon>
        <taxon>Coelurosauria</taxon>
        <taxon>Aves</taxon>
        <taxon>Neognathae</taxon>
        <taxon>Neoaves</taxon>
        <taxon>Gruiformes</taxon>
        <taxon>Psophiidae</taxon>
        <taxon>Psophia</taxon>
    </lineage>
</organism>
<feature type="signal peptide" evidence="3">
    <location>
        <begin position="1"/>
        <end position="15"/>
    </location>
</feature>
<feature type="non-terminal residue" evidence="4">
    <location>
        <position position="224"/>
    </location>
</feature>
<evidence type="ECO:0000313" key="4">
    <source>
        <dbReference type="EMBL" id="NXI95149.1"/>
    </source>
</evidence>
<keyword evidence="2" id="KW-0812">Transmembrane</keyword>
<evidence type="ECO:0000256" key="3">
    <source>
        <dbReference type="SAM" id="SignalP"/>
    </source>
</evidence>
<accession>A0A7K9XD45</accession>
<dbReference type="InterPro" id="IPR011162">
    <property type="entry name" value="MHC_I/II-like_Ag-recog"/>
</dbReference>
<keyword evidence="2" id="KW-0472">Membrane</keyword>
<keyword evidence="3" id="KW-0732">Signal</keyword>
<dbReference type="Proteomes" id="UP000587472">
    <property type="component" value="Unassembled WGS sequence"/>
</dbReference>
<evidence type="ECO:0000313" key="5">
    <source>
        <dbReference type="Proteomes" id="UP000587472"/>
    </source>
</evidence>
<sequence>MLRWLLLCGALGCGAEQAAPLAFIMLHETRVSSDSSVSWGNASLDGQLSHLLEGNNVTQVLPLEPPHAWARRQQDDVITYLTYFRQLVKLFTKERPIKYTQSLCCYLGCRLFPNGTSQGFYEVTLNGTTFLSFHVANATWEQRWPGRDEVAAFAQRELMKYSKTTQDLQHFLNTTCVGILRARSAATGRQSSRSHAPLVLGLILGTFALLGMAVGIFLCTGGSC</sequence>
<evidence type="ECO:0000256" key="1">
    <source>
        <dbReference type="ARBA" id="ARBA00023180"/>
    </source>
</evidence>
<dbReference type="InterPro" id="IPR037055">
    <property type="entry name" value="MHC_I-like_Ag-recog_sf"/>
</dbReference>
<feature type="chain" id="PRO_5029869806" evidence="3">
    <location>
        <begin position="16"/>
        <end position="224"/>
    </location>
</feature>
<proteinExistence type="predicted"/>
<gene>
    <name evidence="4" type="primary">Procr</name>
    <name evidence="4" type="ORF">PSOCRE_R04363</name>
</gene>
<reference evidence="4 5" key="1">
    <citation type="submission" date="2019-09" db="EMBL/GenBank/DDBJ databases">
        <title>Bird 10,000 Genomes (B10K) Project - Family phase.</title>
        <authorList>
            <person name="Zhang G."/>
        </authorList>
    </citation>
    <scope>NUCLEOTIDE SEQUENCE [LARGE SCALE GENOMIC DNA]</scope>
    <source>
        <strain evidence="4">B10K-DU-001-60</strain>
        <tissue evidence="4">Muscle</tissue>
    </source>
</reference>
<dbReference type="EMBL" id="VWZZ01003710">
    <property type="protein sequence ID" value="NXI95149.1"/>
    <property type="molecule type" value="Genomic_DNA"/>
</dbReference>
<name>A0A7K9XD45_9GRUI</name>
<feature type="transmembrane region" description="Helical" evidence="2">
    <location>
        <begin position="198"/>
        <end position="219"/>
    </location>
</feature>
<dbReference type="PANTHER" id="PTHR15349">
    <property type="entry name" value="ENDOTHELIAL PROTEIN C RECEPTOR"/>
    <property type="match status" value="1"/>
</dbReference>
<keyword evidence="2" id="KW-1133">Transmembrane helix</keyword>